<organism evidence="8 9">
    <name type="scientific">Pirellula staleyi (strain ATCC 27377 / DSM 6068 / ICPB 4128)</name>
    <name type="common">Pirella staleyi</name>
    <dbReference type="NCBI Taxonomy" id="530564"/>
    <lineage>
        <taxon>Bacteria</taxon>
        <taxon>Pseudomonadati</taxon>
        <taxon>Planctomycetota</taxon>
        <taxon>Planctomycetia</taxon>
        <taxon>Pirellulales</taxon>
        <taxon>Pirellulaceae</taxon>
        <taxon>Pirellula</taxon>
    </lineage>
</organism>
<feature type="region of interest" description="Disordered" evidence="6">
    <location>
        <begin position="1"/>
        <end position="21"/>
    </location>
</feature>
<dbReference type="PANTHER" id="PTHR34185:SF1">
    <property type="entry name" value="DIADENYLATE CYCLASE"/>
    <property type="match status" value="1"/>
</dbReference>
<evidence type="ECO:0000256" key="5">
    <source>
        <dbReference type="ARBA" id="ARBA00022840"/>
    </source>
</evidence>
<dbReference type="Gene3D" id="3.40.1700.10">
    <property type="entry name" value="DNA integrity scanning protein, DisA, N-terminal domain"/>
    <property type="match status" value="1"/>
</dbReference>
<evidence type="ECO:0000256" key="2">
    <source>
        <dbReference type="ARBA" id="ARBA00022679"/>
    </source>
</evidence>
<dbReference type="HAMAP" id="MF_00840">
    <property type="entry name" value="DacZ"/>
    <property type="match status" value="1"/>
</dbReference>
<dbReference type="InterPro" id="IPR036888">
    <property type="entry name" value="DNA_integrity_DisA_N_sf"/>
</dbReference>
<gene>
    <name evidence="8" type="ordered locus">Psta_3542</name>
</gene>
<dbReference type="eggNOG" id="COG1624">
    <property type="taxonomic scope" value="Bacteria"/>
</dbReference>
<dbReference type="HOGENOM" id="CLU_063222_1_0_0"/>
<dbReference type="Pfam" id="PF21755">
    <property type="entry name" value="DacZ_P"/>
    <property type="match status" value="1"/>
</dbReference>
<evidence type="ECO:0000256" key="3">
    <source>
        <dbReference type="ARBA" id="ARBA00022695"/>
    </source>
</evidence>
<dbReference type="InterPro" id="IPR003390">
    <property type="entry name" value="DNA_integrity_scan_DisA_N"/>
</dbReference>
<keyword evidence="4" id="KW-0547">Nucleotide-binding</keyword>
<dbReference type="GO" id="GO:0005524">
    <property type="term" value="F:ATP binding"/>
    <property type="evidence" value="ECO:0007669"/>
    <property type="project" value="UniProtKB-KW"/>
</dbReference>
<dbReference type="PROSITE" id="PS51794">
    <property type="entry name" value="DAC"/>
    <property type="match status" value="1"/>
</dbReference>
<keyword evidence="9" id="KW-1185">Reference proteome</keyword>
<evidence type="ECO:0000313" key="8">
    <source>
        <dbReference type="EMBL" id="ADB18203.1"/>
    </source>
</evidence>
<dbReference type="STRING" id="530564.Psta_3542"/>
<dbReference type="SUPFAM" id="SSF143597">
    <property type="entry name" value="YojJ-like"/>
    <property type="match status" value="1"/>
</dbReference>
<keyword evidence="5" id="KW-0067">ATP-binding</keyword>
<dbReference type="EMBL" id="CP001848">
    <property type="protein sequence ID" value="ADB18203.1"/>
    <property type="molecule type" value="Genomic_DNA"/>
</dbReference>
<name>D2QYP4_PIRSD</name>
<reference evidence="8 9" key="1">
    <citation type="journal article" date="2009" name="Stand. Genomic Sci.">
        <title>Complete genome sequence of Pirellula staleyi type strain (ATCC 27377).</title>
        <authorList>
            <person name="Clum A."/>
            <person name="Tindall B.J."/>
            <person name="Sikorski J."/>
            <person name="Ivanova N."/>
            <person name="Mavrommatis K."/>
            <person name="Lucas S."/>
            <person name="Glavina del Rio T."/>
            <person name="Nolan M."/>
            <person name="Chen F."/>
            <person name="Tice H."/>
            <person name="Pitluck S."/>
            <person name="Cheng J.F."/>
            <person name="Chertkov O."/>
            <person name="Brettin T."/>
            <person name="Han C."/>
            <person name="Detter J.C."/>
            <person name="Kuske C."/>
            <person name="Bruce D."/>
            <person name="Goodwin L."/>
            <person name="Ovchinikova G."/>
            <person name="Pati A."/>
            <person name="Mikhailova N."/>
            <person name="Chen A."/>
            <person name="Palaniappan K."/>
            <person name="Land M."/>
            <person name="Hauser L."/>
            <person name="Chang Y.J."/>
            <person name="Jeffries C.D."/>
            <person name="Chain P."/>
            <person name="Rohde M."/>
            <person name="Goker M."/>
            <person name="Bristow J."/>
            <person name="Eisen J.A."/>
            <person name="Markowitz V."/>
            <person name="Hugenholtz P."/>
            <person name="Kyrpides N.C."/>
            <person name="Klenk H.P."/>
            <person name="Lapidus A."/>
        </authorList>
    </citation>
    <scope>NUCLEOTIDE SEQUENCE [LARGE SCALE GENOMIC DNA]</scope>
    <source>
        <strain evidence="9">ATCC 27377 / DSM 6068 / ICPB 4128</strain>
    </source>
</reference>
<evidence type="ECO:0000313" key="9">
    <source>
        <dbReference type="Proteomes" id="UP000001887"/>
    </source>
</evidence>
<dbReference type="InterPro" id="IPR048544">
    <property type="entry name" value="DacZ_P"/>
</dbReference>
<evidence type="ECO:0000256" key="6">
    <source>
        <dbReference type="SAM" id="MobiDB-lite"/>
    </source>
</evidence>
<comment type="catalytic activity">
    <reaction evidence="1">
        <text>2 ATP = 3',3'-c-di-AMP + 2 diphosphate</text>
        <dbReference type="Rhea" id="RHEA:35655"/>
        <dbReference type="ChEBI" id="CHEBI:30616"/>
        <dbReference type="ChEBI" id="CHEBI:33019"/>
        <dbReference type="ChEBI" id="CHEBI:71500"/>
        <dbReference type="EC" id="2.7.7.85"/>
    </reaction>
</comment>
<dbReference type="KEGG" id="psl:Psta_3542"/>
<dbReference type="Pfam" id="PF02457">
    <property type="entry name" value="DAC"/>
    <property type="match status" value="1"/>
</dbReference>
<accession>D2QYP4</accession>
<evidence type="ECO:0000256" key="4">
    <source>
        <dbReference type="ARBA" id="ARBA00022741"/>
    </source>
</evidence>
<dbReference type="GO" id="GO:0106408">
    <property type="term" value="F:diadenylate cyclase activity"/>
    <property type="evidence" value="ECO:0007669"/>
    <property type="project" value="UniProtKB-EC"/>
</dbReference>
<protein>
    <recommendedName>
        <fullName evidence="7">DAC domain-containing protein</fullName>
    </recommendedName>
</protein>
<feature type="domain" description="DAC" evidence="7">
    <location>
        <begin position="200"/>
        <end position="353"/>
    </location>
</feature>
<evidence type="ECO:0000256" key="1">
    <source>
        <dbReference type="ARBA" id="ARBA00000877"/>
    </source>
</evidence>
<dbReference type="AlphaFoldDB" id="D2QYP4"/>
<dbReference type="InterPro" id="IPR050338">
    <property type="entry name" value="DisA"/>
</dbReference>
<dbReference type="Proteomes" id="UP000001887">
    <property type="component" value="Chromosome"/>
</dbReference>
<evidence type="ECO:0000259" key="7">
    <source>
        <dbReference type="PROSITE" id="PS51794"/>
    </source>
</evidence>
<keyword evidence="3" id="KW-0548">Nucleotidyltransferase</keyword>
<sequence length="372" mass="40171">MSTIKASVARKNRSAGRTRVSNPALAEPIRLRGVARAVEVAYDAADLGVVATTTRQSPETATMKPHRFDELFSAYISLASLLCKANDASALMLMLSGPTDWKELRESVDKLRIVVVADTPQELAGAEDAGLATIVQNMADSPVIEKMTQALLTGVAREILTPGDGVVVVYSGFEADVLDSISFIRLDEHLGRLTARDLKQLETSVPLETLKTVVDLAVEIGREGREGKAVGTLFVVGDTRKVLQHCQPAGYDPVKGYTRPERDLDDPRVREAVKEIAVLDGAFIVSPEGIVEKSAQLVDAPYADLTLSKGLGARHWAGAAISKSTNAIAVVVSQSSGTVRIFQNGQVVLRIEPLRQAMKWKDFEYEPPPADE</sequence>
<dbReference type="InterPro" id="IPR014499">
    <property type="entry name" value="DAC_DacZ"/>
</dbReference>
<dbReference type="PANTHER" id="PTHR34185">
    <property type="entry name" value="DIADENYLATE CYCLASE"/>
    <property type="match status" value="1"/>
</dbReference>
<proteinExistence type="inferred from homology"/>
<dbReference type="GO" id="GO:0004016">
    <property type="term" value="F:adenylate cyclase activity"/>
    <property type="evidence" value="ECO:0007669"/>
    <property type="project" value="TreeGrafter"/>
</dbReference>
<keyword evidence="2" id="KW-0808">Transferase</keyword>